<reference evidence="10" key="1">
    <citation type="submission" date="2017-09" db="EMBL/GenBank/DDBJ databases">
        <title>Genome sequence of Nannocystis excedens DSM 71.</title>
        <authorList>
            <person name="Blom J."/>
        </authorList>
    </citation>
    <scope>NUCLEOTIDE SEQUENCE [LARGE SCALE GENOMIC DNA]</scope>
    <source>
        <strain evidence="10">type strain: E19</strain>
    </source>
</reference>
<evidence type="ECO:0000313" key="9">
    <source>
        <dbReference type="EMBL" id="SON53802.1"/>
    </source>
</evidence>
<accession>A0A2C9D0F2</accession>
<evidence type="ECO:0000256" key="4">
    <source>
        <dbReference type="ARBA" id="ARBA00022777"/>
    </source>
</evidence>
<dbReference type="RefSeq" id="WP_099553647.1">
    <property type="nucleotide sequence ID" value="NZ_LT960614.1"/>
</dbReference>
<name>A0A2C9D0F2_9HYPH</name>
<dbReference type="PROSITE" id="PS50110">
    <property type="entry name" value="RESPONSE_REGULATORY"/>
    <property type="match status" value="1"/>
</dbReference>
<dbReference type="InterPro" id="IPR001789">
    <property type="entry name" value="Sig_transdc_resp-reg_receiver"/>
</dbReference>
<feature type="domain" description="Response regulatory" evidence="8">
    <location>
        <begin position="298"/>
        <end position="409"/>
    </location>
</feature>
<dbReference type="SUPFAM" id="SSF55874">
    <property type="entry name" value="ATPase domain of HSP90 chaperone/DNA topoisomerase II/histidine kinase"/>
    <property type="match status" value="1"/>
</dbReference>
<dbReference type="OrthoDB" id="8449776at2"/>
<sequence length="419" mass="43957">MPPTDSVPAEDVAAVGHEIRNPVSAMQVLAGLLAAKLPDDPEAERLSALMTLAADHALTMADDLVALSAGDAARAVTASRFDPQALLRELADLHSPLLAQGAGRIGVIVGDGVPESFSSDPRRIRQVLFNLLQNAIRHSGQGGTELWLTVEDDRLCFSVLDRGPKQRPAGNAAVDAVAAQPGAGIGLRICRHLAKLLGGDLALTPREGGGMRADLAVPPLAEKKTRRKGRHAAPVASAASARSPSPDTERVGTQARRRGDDRSDAVPADMGGAQRKGDRTMVMNRTQSAGRRPFAGMVALVVDDSPIALALMSSLLETFGFEVVTAASGGEAANLAEKVVPDIVFVDWILGGESGADVVMRLKARLGADVPPVICITGQSGLSQQKAFAAILQKPYSPREIFVMLERVLLPGEMAMPKS</sequence>
<dbReference type="InterPro" id="IPR036097">
    <property type="entry name" value="HisK_dim/P_sf"/>
</dbReference>
<evidence type="ECO:0000259" key="8">
    <source>
        <dbReference type="PROSITE" id="PS50110"/>
    </source>
</evidence>
<dbReference type="PANTHER" id="PTHR43047">
    <property type="entry name" value="TWO-COMPONENT HISTIDINE PROTEIN KINASE"/>
    <property type="match status" value="1"/>
</dbReference>
<dbReference type="Proteomes" id="UP000223606">
    <property type="component" value="Chromosome 1"/>
</dbReference>
<keyword evidence="5" id="KW-0597">Phosphoprotein</keyword>
<evidence type="ECO:0000256" key="1">
    <source>
        <dbReference type="ARBA" id="ARBA00000085"/>
    </source>
</evidence>
<dbReference type="InterPro" id="IPR005467">
    <property type="entry name" value="His_kinase_dom"/>
</dbReference>
<evidence type="ECO:0000256" key="5">
    <source>
        <dbReference type="PROSITE-ProRule" id="PRU00169"/>
    </source>
</evidence>
<gene>
    <name evidence="9" type="primary">arcB_1</name>
    <name evidence="9" type="ORF">HDIA_0261</name>
</gene>
<evidence type="ECO:0000259" key="7">
    <source>
        <dbReference type="PROSITE" id="PS50109"/>
    </source>
</evidence>
<dbReference type="CDD" id="cd00082">
    <property type="entry name" value="HisKA"/>
    <property type="match status" value="1"/>
</dbReference>
<keyword evidence="3 9" id="KW-0808">Transferase</keyword>
<dbReference type="SUPFAM" id="SSF52172">
    <property type="entry name" value="CheY-like"/>
    <property type="match status" value="1"/>
</dbReference>
<dbReference type="InterPro" id="IPR003661">
    <property type="entry name" value="HisK_dim/P_dom"/>
</dbReference>
<dbReference type="InterPro" id="IPR003594">
    <property type="entry name" value="HATPase_dom"/>
</dbReference>
<dbReference type="EC" id="2.7.13.3" evidence="2"/>
<dbReference type="GO" id="GO:0000155">
    <property type="term" value="F:phosphorelay sensor kinase activity"/>
    <property type="evidence" value="ECO:0007669"/>
    <property type="project" value="InterPro"/>
</dbReference>
<protein>
    <recommendedName>
        <fullName evidence="2">histidine kinase</fullName>
        <ecNumber evidence="2">2.7.13.3</ecNumber>
    </recommendedName>
</protein>
<dbReference type="Gene3D" id="3.30.565.10">
    <property type="entry name" value="Histidine kinase-like ATPase, C-terminal domain"/>
    <property type="match status" value="1"/>
</dbReference>
<dbReference type="EMBL" id="LT960614">
    <property type="protein sequence ID" value="SON53802.1"/>
    <property type="molecule type" value="Genomic_DNA"/>
</dbReference>
<comment type="catalytic activity">
    <reaction evidence="1">
        <text>ATP + protein L-histidine = ADP + protein N-phospho-L-histidine.</text>
        <dbReference type="EC" id="2.7.13.3"/>
    </reaction>
</comment>
<dbReference type="PROSITE" id="PS50109">
    <property type="entry name" value="HIS_KIN"/>
    <property type="match status" value="1"/>
</dbReference>
<feature type="modified residue" description="4-aspartylphosphate" evidence="5">
    <location>
        <position position="347"/>
    </location>
</feature>
<dbReference type="InterPro" id="IPR011006">
    <property type="entry name" value="CheY-like_superfamily"/>
</dbReference>
<dbReference type="Pfam" id="PF00072">
    <property type="entry name" value="Response_reg"/>
    <property type="match status" value="1"/>
</dbReference>
<keyword evidence="10" id="KW-1185">Reference proteome</keyword>
<evidence type="ECO:0000313" key="10">
    <source>
        <dbReference type="Proteomes" id="UP000223606"/>
    </source>
</evidence>
<dbReference type="CDD" id="cd00156">
    <property type="entry name" value="REC"/>
    <property type="match status" value="1"/>
</dbReference>
<evidence type="ECO:0000256" key="3">
    <source>
        <dbReference type="ARBA" id="ARBA00022679"/>
    </source>
</evidence>
<dbReference type="SUPFAM" id="SSF47384">
    <property type="entry name" value="Homodimeric domain of signal transducing histidine kinase"/>
    <property type="match status" value="1"/>
</dbReference>
<dbReference type="Gene3D" id="3.40.50.2300">
    <property type="match status" value="1"/>
</dbReference>
<evidence type="ECO:0000256" key="2">
    <source>
        <dbReference type="ARBA" id="ARBA00012438"/>
    </source>
</evidence>
<dbReference type="SMART" id="SM00387">
    <property type="entry name" value="HATPase_c"/>
    <property type="match status" value="1"/>
</dbReference>
<dbReference type="SMART" id="SM00448">
    <property type="entry name" value="REC"/>
    <property type="match status" value="1"/>
</dbReference>
<proteinExistence type="predicted"/>
<dbReference type="AlphaFoldDB" id="A0A2C9D0F2"/>
<dbReference type="KEGG" id="hdi:HDIA_0261"/>
<evidence type="ECO:0000256" key="6">
    <source>
        <dbReference type="SAM" id="MobiDB-lite"/>
    </source>
</evidence>
<feature type="compositionally biased region" description="Low complexity" evidence="6">
    <location>
        <begin position="232"/>
        <end position="246"/>
    </location>
</feature>
<dbReference type="Pfam" id="PF02518">
    <property type="entry name" value="HATPase_c"/>
    <property type="match status" value="1"/>
</dbReference>
<organism evidence="9 10">
    <name type="scientific">Hartmannibacter diazotrophicus</name>
    <dbReference type="NCBI Taxonomy" id="1482074"/>
    <lineage>
        <taxon>Bacteria</taxon>
        <taxon>Pseudomonadati</taxon>
        <taxon>Pseudomonadota</taxon>
        <taxon>Alphaproteobacteria</taxon>
        <taxon>Hyphomicrobiales</taxon>
        <taxon>Pleomorphomonadaceae</taxon>
        <taxon>Hartmannibacter</taxon>
    </lineage>
</organism>
<dbReference type="Gene3D" id="1.10.287.130">
    <property type="match status" value="1"/>
</dbReference>
<feature type="region of interest" description="Disordered" evidence="6">
    <location>
        <begin position="207"/>
        <end position="276"/>
    </location>
</feature>
<keyword evidence="4" id="KW-0418">Kinase</keyword>
<feature type="domain" description="Histidine kinase" evidence="7">
    <location>
        <begin position="14"/>
        <end position="221"/>
    </location>
</feature>
<dbReference type="InterPro" id="IPR036890">
    <property type="entry name" value="HATPase_C_sf"/>
</dbReference>